<evidence type="ECO:0000313" key="1">
    <source>
        <dbReference type="EMBL" id="MBE5919670.1"/>
    </source>
</evidence>
<dbReference type="EMBL" id="SVER01000017">
    <property type="protein sequence ID" value="MBE5919670.1"/>
    <property type="molecule type" value="Genomic_DNA"/>
</dbReference>
<sequence>MAKKIYTNDDIQDMLMECNENCNLKDSILKCFSGRDKSAMADVFEDGYYERFDRYDSDICEQFIKAYEKCS</sequence>
<organism evidence="1 2">
    <name type="scientific">Pseudobutyrivibrio ruminis</name>
    <dbReference type="NCBI Taxonomy" id="46206"/>
    <lineage>
        <taxon>Bacteria</taxon>
        <taxon>Bacillati</taxon>
        <taxon>Bacillota</taxon>
        <taxon>Clostridia</taxon>
        <taxon>Lachnospirales</taxon>
        <taxon>Lachnospiraceae</taxon>
        <taxon>Pseudobutyrivibrio</taxon>
    </lineage>
</organism>
<name>A0A927U7X9_9FIRM</name>
<reference evidence="1" key="1">
    <citation type="submission" date="2019-04" db="EMBL/GenBank/DDBJ databases">
        <title>Evolution of Biomass-Degrading Anaerobic Consortia Revealed by Metagenomics.</title>
        <authorList>
            <person name="Peng X."/>
        </authorList>
    </citation>
    <scope>NUCLEOTIDE SEQUENCE</scope>
    <source>
        <strain evidence="1">SIG311</strain>
    </source>
</reference>
<gene>
    <name evidence="1" type="ORF">E7272_07470</name>
</gene>
<evidence type="ECO:0000313" key="2">
    <source>
        <dbReference type="Proteomes" id="UP000766246"/>
    </source>
</evidence>
<dbReference type="Proteomes" id="UP000766246">
    <property type="component" value="Unassembled WGS sequence"/>
</dbReference>
<dbReference type="AlphaFoldDB" id="A0A927U7X9"/>
<comment type="caution">
    <text evidence="1">The sequence shown here is derived from an EMBL/GenBank/DDBJ whole genome shotgun (WGS) entry which is preliminary data.</text>
</comment>
<protein>
    <submittedName>
        <fullName evidence="1">Uncharacterized protein</fullName>
    </submittedName>
</protein>
<accession>A0A927U7X9</accession>
<proteinExistence type="predicted"/>